<comment type="caution">
    <text evidence="2">The sequence shown here is derived from an EMBL/GenBank/DDBJ whole genome shotgun (WGS) entry which is preliminary data.</text>
</comment>
<evidence type="ECO:0000256" key="1">
    <source>
        <dbReference type="SAM" id="Phobius"/>
    </source>
</evidence>
<keyword evidence="1" id="KW-0472">Membrane</keyword>
<keyword evidence="3" id="KW-1185">Reference proteome</keyword>
<dbReference type="Proteomes" id="UP001165080">
    <property type="component" value="Unassembled WGS sequence"/>
</dbReference>
<evidence type="ECO:0000313" key="3">
    <source>
        <dbReference type="Proteomes" id="UP001165080"/>
    </source>
</evidence>
<evidence type="ECO:0000313" key="2">
    <source>
        <dbReference type="EMBL" id="GLC50961.1"/>
    </source>
</evidence>
<keyword evidence="1" id="KW-1133">Transmembrane helix</keyword>
<gene>
    <name evidence="2" type="primary">PLESTMB000517</name>
    <name evidence="2" type="ORF">PLESTB_000451200</name>
</gene>
<sequence length="355" mass="38324">MGKPQSKAPKYVIIPVEARVAVTTQTRPWLAAQATGGVSLLVLLFLLLQTGQAPRPHHPTADAAPFISDIYVVHSHRSPGARGADPTLCHWLARNGGELLAHTPCTPFTGFWAGAPSRDQIVDLIARRIVAPETHAKPQGPLTRLLYRLGLSAAAPPLFNEHEEVIDAQSLSSAASHALAWQNWTMSMIKRSVPPAERAKRLLLIFEDDANVTTDTVAALSRALPRLDPSFDILALDSADSFCSLSCWADRAMGAMGLLARRDAPPTPHLVRARTSFSRSTGVVLSYKGALQLFRYLPITRVSDLWERDLVTDRILNVYVACPRLVSAAVVAPALAVVAAPDSVQVETEPPAVDG</sequence>
<dbReference type="EMBL" id="BRXU01000004">
    <property type="protein sequence ID" value="GLC50961.1"/>
    <property type="molecule type" value="Genomic_DNA"/>
</dbReference>
<reference evidence="2 3" key="1">
    <citation type="journal article" date="2023" name="Commun. Biol.">
        <title>Reorganization of the ancestral sex-determining regions during the evolution of trioecy in Pleodorina starrii.</title>
        <authorList>
            <person name="Takahashi K."/>
            <person name="Suzuki S."/>
            <person name="Kawai-Toyooka H."/>
            <person name="Yamamoto K."/>
            <person name="Hamaji T."/>
            <person name="Ootsuki R."/>
            <person name="Yamaguchi H."/>
            <person name="Kawachi M."/>
            <person name="Higashiyama T."/>
            <person name="Nozaki H."/>
        </authorList>
    </citation>
    <scope>NUCLEOTIDE SEQUENCE [LARGE SCALE GENOMIC DNA]</scope>
    <source>
        <strain evidence="2 3">NIES-4479</strain>
    </source>
</reference>
<feature type="transmembrane region" description="Helical" evidence="1">
    <location>
        <begin position="29"/>
        <end position="48"/>
    </location>
</feature>
<accession>A0A9W6BGB6</accession>
<organism evidence="2 3">
    <name type="scientific">Pleodorina starrii</name>
    <dbReference type="NCBI Taxonomy" id="330485"/>
    <lineage>
        <taxon>Eukaryota</taxon>
        <taxon>Viridiplantae</taxon>
        <taxon>Chlorophyta</taxon>
        <taxon>core chlorophytes</taxon>
        <taxon>Chlorophyceae</taxon>
        <taxon>CS clade</taxon>
        <taxon>Chlamydomonadales</taxon>
        <taxon>Volvocaceae</taxon>
        <taxon>Pleodorina</taxon>
    </lineage>
</organism>
<protein>
    <submittedName>
        <fullName evidence="2">Uncharacterized protein</fullName>
    </submittedName>
</protein>
<keyword evidence="1" id="KW-0812">Transmembrane</keyword>
<dbReference type="AlphaFoldDB" id="A0A9W6BGB6"/>
<dbReference type="OrthoDB" id="523908at2759"/>
<proteinExistence type="predicted"/>
<name>A0A9W6BGB6_9CHLO</name>